<feature type="non-terminal residue" evidence="1">
    <location>
        <position position="1"/>
    </location>
</feature>
<organism evidence="1 2">
    <name type="scientific">Deinococcus rhizophilus</name>
    <dbReference type="NCBI Taxonomy" id="3049544"/>
    <lineage>
        <taxon>Bacteria</taxon>
        <taxon>Thermotogati</taxon>
        <taxon>Deinococcota</taxon>
        <taxon>Deinococci</taxon>
        <taxon>Deinococcales</taxon>
        <taxon>Deinococcaceae</taxon>
        <taxon>Deinococcus</taxon>
    </lineage>
</organism>
<comment type="caution">
    <text evidence="1">The sequence shown here is derived from an EMBL/GenBank/DDBJ whole genome shotgun (WGS) entry which is preliminary data.</text>
</comment>
<name>A0ABT7JG73_9DEIO</name>
<keyword evidence="2" id="KW-1185">Reference proteome</keyword>
<accession>A0ABT7JG73</accession>
<sequence>GGEGLTDLLAEVVEDGTPRPPRLQRQRVSSAVRALRDALGWPGSVEALPGGYRLDPAAEWHYDVADTLRRGEPVETFLAGLSLPWVLAREQELRQGDANRLSGRVD</sequence>
<evidence type="ECO:0000313" key="1">
    <source>
        <dbReference type="EMBL" id="MDL2344047.1"/>
    </source>
</evidence>
<dbReference type="Proteomes" id="UP001302059">
    <property type="component" value="Unassembled WGS sequence"/>
</dbReference>
<gene>
    <name evidence="1" type="ORF">QOL99_07765</name>
</gene>
<evidence type="ECO:0000313" key="2">
    <source>
        <dbReference type="Proteomes" id="UP001302059"/>
    </source>
</evidence>
<proteinExistence type="predicted"/>
<protein>
    <submittedName>
        <fullName evidence="1">Tetratricopeptide repeat protein</fullName>
    </submittedName>
</protein>
<reference evidence="1 2" key="1">
    <citation type="submission" date="2023-05" db="EMBL/GenBank/DDBJ databases">
        <authorList>
            <person name="Gao F."/>
        </authorList>
    </citation>
    <scope>NUCLEOTIDE SEQUENCE [LARGE SCALE GENOMIC DNA]</scope>
    <source>
        <strain evidence="1 2">MIMF12</strain>
    </source>
</reference>
<dbReference type="EMBL" id="JASNGB010000054">
    <property type="protein sequence ID" value="MDL2344047.1"/>
    <property type="molecule type" value="Genomic_DNA"/>
</dbReference>